<protein>
    <submittedName>
        <fullName evidence="1">Gifsy-2 prophage protein</fullName>
    </submittedName>
</protein>
<accession>A0AAX3FQK9</accession>
<dbReference type="Pfam" id="PF02586">
    <property type="entry name" value="SRAP"/>
    <property type="match status" value="1"/>
</dbReference>
<dbReference type="InterPro" id="IPR003738">
    <property type="entry name" value="SRAP"/>
</dbReference>
<dbReference type="GO" id="GO:0003697">
    <property type="term" value="F:single-stranded DNA binding"/>
    <property type="evidence" value="ECO:0007669"/>
    <property type="project" value="InterPro"/>
</dbReference>
<dbReference type="GO" id="GO:0106300">
    <property type="term" value="P:protein-DNA covalent cross-linking repair"/>
    <property type="evidence" value="ECO:0007669"/>
    <property type="project" value="InterPro"/>
</dbReference>
<reference evidence="1 2" key="1">
    <citation type="submission" date="2018-12" db="EMBL/GenBank/DDBJ databases">
        <authorList>
            <consortium name="Pathogen Informatics"/>
        </authorList>
    </citation>
    <scope>NUCLEOTIDE SEQUENCE [LARGE SCALE GENOMIC DNA]</scope>
    <source>
        <strain evidence="1 2">NCTC7357</strain>
    </source>
</reference>
<dbReference type="Gene3D" id="3.90.1680.10">
    <property type="entry name" value="SOS response associated peptidase-like"/>
    <property type="match status" value="1"/>
</dbReference>
<evidence type="ECO:0000313" key="1">
    <source>
        <dbReference type="EMBL" id="VEF72969.1"/>
    </source>
</evidence>
<proteinExistence type="predicted"/>
<dbReference type="AlphaFoldDB" id="A0AAX3FQK9"/>
<name>A0AAX3FQK9_9PSED</name>
<evidence type="ECO:0000313" key="2">
    <source>
        <dbReference type="Proteomes" id="UP000277437"/>
    </source>
</evidence>
<dbReference type="EMBL" id="LR134334">
    <property type="protein sequence ID" value="VEF72969.1"/>
    <property type="molecule type" value="Genomic_DNA"/>
</dbReference>
<sequence length="98" mass="11056">MAHLPFCASIGQLPPGDNTPSEHDGFVIITADSSEGMADTHDRRPIVFAPELAREWLNLAMPKERTEQMLIQQGEPIEVFEWFPVSKAVGNVRNQRQR</sequence>
<dbReference type="InterPro" id="IPR036590">
    <property type="entry name" value="SRAP-like"/>
</dbReference>
<dbReference type="SUPFAM" id="SSF143081">
    <property type="entry name" value="BB1717-like"/>
    <property type="match status" value="1"/>
</dbReference>
<gene>
    <name evidence="1" type="primary">yedK_1</name>
    <name evidence="1" type="ORF">NCTC7357_01213</name>
</gene>
<dbReference type="Proteomes" id="UP000277437">
    <property type="component" value="Chromosome"/>
</dbReference>
<organism evidence="1 2">
    <name type="scientific">Pseudomonas chlororaphis</name>
    <dbReference type="NCBI Taxonomy" id="587753"/>
    <lineage>
        <taxon>Bacteria</taxon>
        <taxon>Pseudomonadati</taxon>
        <taxon>Pseudomonadota</taxon>
        <taxon>Gammaproteobacteria</taxon>
        <taxon>Pseudomonadales</taxon>
        <taxon>Pseudomonadaceae</taxon>
        <taxon>Pseudomonas</taxon>
    </lineage>
</organism>